<dbReference type="PANTHER" id="PTHR24321">
    <property type="entry name" value="DEHYDROGENASES, SHORT CHAIN"/>
    <property type="match status" value="1"/>
</dbReference>
<gene>
    <name evidence="3" type="ORF">PXH66_00680</name>
</gene>
<comment type="similarity">
    <text evidence="1">Belongs to the short-chain dehydrogenases/reductases (SDR) family.</text>
</comment>
<keyword evidence="4" id="KW-1185">Reference proteome</keyword>
<dbReference type="AlphaFoldDB" id="A0AAF0A1U7"/>
<accession>A0AAF0A1U7</accession>
<keyword evidence="2" id="KW-0560">Oxidoreductase</keyword>
<dbReference type="GO" id="GO:0016491">
    <property type="term" value="F:oxidoreductase activity"/>
    <property type="evidence" value="ECO:0007669"/>
    <property type="project" value="UniProtKB-KW"/>
</dbReference>
<sequence length="279" mass="29395">MKPPSAPTFANLHRFDGKVILVTGGANGIGRAIVDELCREGATVGFADIDPAAENVANELREAGHRVRAWVGNLADESFVQSFVTEAAAHFGRLDGLVNNAFSFTAKAGDATTEDWERSFFVGPVAYGRLTAAAVPHMKSSGGGAVVNVSSISAFVAQPRRWTYNAAKGAVNTLTKCMALDYAPDGIRVNSVSPGWIWTREVLNAAALDGGGPAKWDTIWGEYHMLGRCGHPIEIARPVLFLLSADASFITGTDLPVDGGYQSMGPEGLGKTTVIAGSE</sequence>
<dbReference type="PRINTS" id="PR00081">
    <property type="entry name" value="GDHRDH"/>
</dbReference>
<dbReference type="EMBL" id="CP119075">
    <property type="protein sequence ID" value="WED65362.1"/>
    <property type="molecule type" value="Genomic_DNA"/>
</dbReference>
<dbReference type="Gene3D" id="3.40.50.720">
    <property type="entry name" value="NAD(P)-binding Rossmann-like Domain"/>
    <property type="match status" value="1"/>
</dbReference>
<dbReference type="SUPFAM" id="SSF51735">
    <property type="entry name" value="NAD(P)-binding Rossmann-fold domains"/>
    <property type="match status" value="1"/>
</dbReference>
<evidence type="ECO:0000313" key="3">
    <source>
        <dbReference type="EMBL" id="WED65362.1"/>
    </source>
</evidence>
<organism evidence="3 4">
    <name type="scientific">Synoicihabitans lomoniglobus</name>
    <dbReference type="NCBI Taxonomy" id="2909285"/>
    <lineage>
        <taxon>Bacteria</taxon>
        <taxon>Pseudomonadati</taxon>
        <taxon>Verrucomicrobiota</taxon>
        <taxon>Opitutia</taxon>
        <taxon>Opitutales</taxon>
        <taxon>Opitutaceae</taxon>
        <taxon>Synoicihabitans</taxon>
    </lineage>
</organism>
<dbReference type="Proteomes" id="UP001218638">
    <property type="component" value="Chromosome"/>
</dbReference>
<proteinExistence type="inferred from homology"/>
<dbReference type="RefSeq" id="WP_330929309.1">
    <property type="nucleotide sequence ID" value="NZ_CP119075.1"/>
</dbReference>
<evidence type="ECO:0000256" key="2">
    <source>
        <dbReference type="ARBA" id="ARBA00023002"/>
    </source>
</evidence>
<name>A0AAF0A1U7_9BACT</name>
<reference evidence="3" key="1">
    <citation type="submission" date="2023-03" db="EMBL/GenBank/DDBJ databases">
        <title>Lomoglobus Profundus gen. nov., sp. nov., a novel member of the phylum Verrucomicrobia, isolated from deep-marine sediment of South China Sea.</title>
        <authorList>
            <person name="Ahmad T."/>
            <person name="Ishaq S.E."/>
            <person name="Wang F."/>
        </authorList>
    </citation>
    <scope>NUCLEOTIDE SEQUENCE</scope>
    <source>
        <strain evidence="3">LMO-M01</strain>
    </source>
</reference>
<protein>
    <submittedName>
        <fullName evidence="3">SDR family oxidoreductase</fullName>
    </submittedName>
</protein>
<dbReference type="FunFam" id="3.40.50.720:FF:000084">
    <property type="entry name" value="Short-chain dehydrogenase reductase"/>
    <property type="match status" value="1"/>
</dbReference>
<dbReference type="InterPro" id="IPR002347">
    <property type="entry name" value="SDR_fam"/>
</dbReference>
<dbReference type="KEGG" id="slom:PXH66_00680"/>
<dbReference type="Pfam" id="PF13561">
    <property type="entry name" value="adh_short_C2"/>
    <property type="match status" value="1"/>
</dbReference>
<dbReference type="PROSITE" id="PS00061">
    <property type="entry name" value="ADH_SHORT"/>
    <property type="match status" value="1"/>
</dbReference>
<dbReference type="CDD" id="cd05233">
    <property type="entry name" value="SDR_c"/>
    <property type="match status" value="1"/>
</dbReference>
<dbReference type="PRINTS" id="PR00080">
    <property type="entry name" value="SDRFAMILY"/>
</dbReference>
<dbReference type="InterPro" id="IPR036291">
    <property type="entry name" value="NAD(P)-bd_dom_sf"/>
</dbReference>
<dbReference type="PANTHER" id="PTHR24321:SF8">
    <property type="entry name" value="ESTRADIOL 17-BETA-DEHYDROGENASE 8-RELATED"/>
    <property type="match status" value="1"/>
</dbReference>
<evidence type="ECO:0000256" key="1">
    <source>
        <dbReference type="ARBA" id="ARBA00006484"/>
    </source>
</evidence>
<dbReference type="InterPro" id="IPR020904">
    <property type="entry name" value="Sc_DH/Rdtase_CS"/>
</dbReference>
<evidence type="ECO:0000313" key="4">
    <source>
        <dbReference type="Proteomes" id="UP001218638"/>
    </source>
</evidence>